<dbReference type="InterPro" id="IPR013087">
    <property type="entry name" value="Znf_C2H2_type"/>
</dbReference>
<feature type="domain" description="C2H2-type" evidence="3">
    <location>
        <begin position="558"/>
        <end position="582"/>
    </location>
</feature>
<evidence type="ECO:0000256" key="2">
    <source>
        <dbReference type="SAM" id="MobiDB-lite"/>
    </source>
</evidence>
<organism evidence="4 5">
    <name type="scientific">Pristionchus entomophagus</name>
    <dbReference type="NCBI Taxonomy" id="358040"/>
    <lineage>
        <taxon>Eukaryota</taxon>
        <taxon>Metazoa</taxon>
        <taxon>Ecdysozoa</taxon>
        <taxon>Nematoda</taxon>
        <taxon>Chromadorea</taxon>
        <taxon>Rhabditida</taxon>
        <taxon>Rhabditina</taxon>
        <taxon>Diplogasteromorpha</taxon>
        <taxon>Diplogasteroidea</taxon>
        <taxon>Neodiplogasteridae</taxon>
        <taxon>Pristionchus</taxon>
    </lineage>
</organism>
<dbReference type="EMBL" id="BTSX01000005">
    <property type="protein sequence ID" value="GMT01732.1"/>
    <property type="molecule type" value="Genomic_DNA"/>
</dbReference>
<evidence type="ECO:0000259" key="3">
    <source>
        <dbReference type="PROSITE" id="PS50157"/>
    </source>
</evidence>
<reference evidence="4" key="1">
    <citation type="submission" date="2023-10" db="EMBL/GenBank/DDBJ databases">
        <title>Genome assembly of Pristionchus species.</title>
        <authorList>
            <person name="Yoshida K."/>
            <person name="Sommer R.J."/>
        </authorList>
    </citation>
    <scope>NUCLEOTIDE SEQUENCE</scope>
    <source>
        <strain evidence="4">RS0144</strain>
    </source>
</reference>
<dbReference type="PROSITE" id="PS50157">
    <property type="entry name" value="ZINC_FINGER_C2H2_2"/>
    <property type="match status" value="1"/>
</dbReference>
<gene>
    <name evidence="4" type="ORF">PENTCL1PPCAC_23906</name>
</gene>
<dbReference type="Proteomes" id="UP001432027">
    <property type="component" value="Unassembled WGS sequence"/>
</dbReference>
<evidence type="ECO:0000313" key="4">
    <source>
        <dbReference type="EMBL" id="GMT01732.1"/>
    </source>
</evidence>
<keyword evidence="1" id="KW-0479">Metal-binding</keyword>
<protein>
    <recommendedName>
        <fullName evidence="3">C2H2-type domain-containing protein</fullName>
    </recommendedName>
</protein>
<feature type="non-terminal residue" evidence="4">
    <location>
        <position position="1"/>
    </location>
</feature>
<feature type="non-terminal residue" evidence="4">
    <location>
        <position position="616"/>
    </location>
</feature>
<dbReference type="GO" id="GO:0008270">
    <property type="term" value="F:zinc ion binding"/>
    <property type="evidence" value="ECO:0007669"/>
    <property type="project" value="UniProtKB-KW"/>
</dbReference>
<dbReference type="PANTHER" id="PTHR33845">
    <property type="entry name" value="C2H2-TYPE DOMAIN-CONTAINING PROTEIN"/>
    <property type="match status" value="1"/>
</dbReference>
<sequence length="616" mass="70267">RLNYFVSFITSPIVSTGLPYGERKVKTSDGSTLSIPNTIRLLQHAEIIRMYTKHMEQIGETSKIISKSVAYGILKMCSATKRHPLTCVDYYMADGADAFEDIDDILNTLQGMALLDADMAKLWKFNVAQSRLYLKTDFRMHLKIDSHCIDHCYVHSLSDLSNEEFQYNGKQHAHTVRCPRCEMMDSCFNEIKSLIGNLNDNMKDGDVSKKTVAEMVIRMEQNVERIMEMKKHLVRAGYTDLERTRLINELNDGEAFVTMDFAQKFLPMYKWESQSKYFGKRGMSWHIVHVIAKIKGHYVQHSMVHVLRTKKQDNHSVVQMLDQVLRDLQLMNITGVHLRADNAGAYHSLGTIASIPHLSEERKVKVLSLSFSEAQNGKSSCDRVAAQVKRKLRDYVSLGKNIITEDNMFEAIAQCGLKGLSVYLVKVKREETEKLENDLVKSLHPKTMNGISGFGHFEFNGTTVRVWKMYGIGEGKPFENLSGFTREFEEEEDEGGFLASMESAKKDEAYIKNGDEPKMFWTGYLTSKGKADEEPDDVDEVDQHGEETQGDLVDGGLFTCNECGVRFINYGNLLRHLDIGKHKIRPEKINLYDCALKLYKQKLEGIQTHNNTLKEV</sequence>
<dbReference type="AlphaFoldDB" id="A0AAV5U4N2"/>
<name>A0AAV5U4N2_9BILA</name>
<accession>A0AAV5U4N2</accession>
<evidence type="ECO:0000256" key="1">
    <source>
        <dbReference type="PROSITE-ProRule" id="PRU00042"/>
    </source>
</evidence>
<dbReference type="PROSITE" id="PS00028">
    <property type="entry name" value="ZINC_FINGER_C2H2_1"/>
    <property type="match status" value="1"/>
</dbReference>
<keyword evidence="5" id="KW-1185">Reference proteome</keyword>
<dbReference type="PANTHER" id="PTHR33845:SF1">
    <property type="entry name" value="C2H2-TYPE DOMAIN-CONTAINING PROTEIN"/>
    <property type="match status" value="1"/>
</dbReference>
<feature type="region of interest" description="Disordered" evidence="2">
    <location>
        <begin position="529"/>
        <end position="549"/>
    </location>
</feature>
<keyword evidence="1" id="KW-0863">Zinc-finger</keyword>
<proteinExistence type="predicted"/>
<evidence type="ECO:0000313" key="5">
    <source>
        <dbReference type="Proteomes" id="UP001432027"/>
    </source>
</evidence>
<comment type="caution">
    <text evidence="4">The sequence shown here is derived from an EMBL/GenBank/DDBJ whole genome shotgun (WGS) entry which is preliminary data.</text>
</comment>
<keyword evidence="1" id="KW-0862">Zinc</keyword>